<dbReference type="EMBL" id="CP009054">
    <property type="protein sequence ID" value="AII12909.1"/>
    <property type="molecule type" value="Genomic_DNA"/>
</dbReference>
<dbReference type="RefSeq" id="WP_038603502.1">
    <property type="nucleotide sequence ID" value="NZ_CP009054.1"/>
</dbReference>
<dbReference type="Pfam" id="PF01381">
    <property type="entry name" value="HTH_3"/>
    <property type="match status" value="1"/>
</dbReference>
<keyword evidence="3" id="KW-0238">DNA-binding</keyword>
<evidence type="ECO:0000313" key="3">
    <source>
        <dbReference type="EMBL" id="AII12909.1"/>
    </source>
</evidence>
<dbReference type="AlphaFoldDB" id="A0ABC8A705"/>
<dbReference type="InterPro" id="IPR052345">
    <property type="entry name" value="Rad_response_metalloprotease"/>
</dbReference>
<dbReference type="PROSITE" id="PS50943">
    <property type="entry name" value="HTH_CROC1"/>
    <property type="match status" value="1"/>
</dbReference>
<dbReference type="Gene3D" id="1.10.10.2910">
    <property type="match status" value="1"/>
</dbReference>
<protein>
    <submittedName>
        <fullName evidence="3">DNA-binding helix-turn-helix protein</fullName>
    </submittedName>
</protein>
<dbReference type="Proteomes" id="UP000028594">
    <property type="component" value="Chromosome"/>
</dbReference>
<evidence type="ECO:0000259" key="2">
    <source>
        <dbReference type="PROSITE" id="PS50943"/>
    </source>
</evidence>
<evidence type="ECO:0000313" key="4">
    <source>
        <dbReference type="Proteomes" id="UP000028594"/>
    </source>
</evidence>
<gene>
    <name evidence="3" type="ORF">NCDO2118_1431</name>
</gene>
<dbReference type="InterPro" id="IPR001387">
    <property type="entry name" value="Cro/C1-type_HTH"/>
</dbReference>
<accession>A0ABC8A705</accession>
<proteinExistence type="inferred from homology"/>
<dbReference type="InterPro" id="IPR010982">
    <property type="entry name" value="Lambda_DNA-bd_dom_sf"/>
</dbReference>
<dbReference type="SUPFAM" id="SSF47413">
    <property type="entry name" value="lambda repressor-like DNA-binding domains"/>
    <property type="match status" value="1"/>
</dbReference>
<organism evidence="3 4">
    <name type="scientific">Lactococcus lactis subsp. lactis NCDO 2118</name>
    <dbReference type="NCBI Taxonomy" id="1117941"/>
    <lineage>
        <taxon>Bacteria</taxon>
        <taxon>Bacillati</taxon>
        <taxon>Bacillota</taxon>
        <taxon>Bacilli</taxon>
        <taxon>Lactobacillales</taxon>
        <taxon>Streptococcaceae</taxon>
        <taxon>Lactococcus</taxon>
    </lineage>
</organism>
<dbReference type="SMART" id="SM00530">
    <property type="entry name" value="HTH_XRE"/>
    <property type="match status" value="1"/>
</dbReference>
<reference evidence="3 4" key="1">
    <citation type="submission" date="2014-07" db="EMBL/GenBank/DDBJ databases">
        <title>Genome sequence of Lactococcus lactis subsp. lactis NCDO 2118, a GABA-producing strain.</title>
        <authorList>
            <person name="Oliveira L.C."/>
            <person name="Saraiva T.D.L."/>
            <person name="Soares S.C."/>
            <person name="Ramos R.T.J."/>
            <person name="Sa P.H.C.G."/>
            <person name="Carneiro A.R."/>
            <person name="Miranda F."/>
            <person name="Freire M."/>
            <person name="Renan W."/>
            <person name="Oliveira A.F.Jr."/>
            <person name="Santos A.R."/>
            <person name="Pinto A.C."/>
            <person name="Souza B.M."/>
            <person name="Castro C.P."/>
            <person name="Diniz C.A.A."/>
            <person name="Rocha C.S."/>
            <person name="Mariano D.C.B."/>
            <person name="Aguiar E.L."/>
            <person name="Folador E.L."/>
            <person name="Barbosa E.G.V."/>
            <person name="Aburjaile F.F."/>
            <person name="Goncalves L.A."/>
            <person name="Guimaraes L.C."/>
            <person name="Azevedo M.S.P."/>
            <person name="Agresti P.C.M."/>
            <person name="Faria R.F."/>
            <person name="Tiwari S."/>
            <person name="Almeida S.S."/>
            <person name="Hassan S.S."/>
            <person name="Pereira V.B."/>
            <person name="Abreu V.A.C."/>
            <person name="Pereira U.P."/>
            <person name="Dorella F.A."/>
            <person name="Carvalho A.F."/>
            <person name="Pereira F.L."/>
            <person name="Leal C.A.G."/>
            <person name="Figueiredo H.C.P."/>
            <person name="Silva A."/>
            <person name="Miyoshi A."/>
            <person name="Azevedo V."/>
        </authorList>
    </citation>
    <scope>NUCLEOTIDE SEQUENCE [LARGE SCALE GENOMIC DNA]</scope>
    <source>
        <strain evidence="3 4">NCDO 2118</strain>
    </source>
</reference>
<dbReference type="PANTHER" id="PTHR43236">
    <property type="entry name" value="ANTITOXIN HIGA1"/>
    <property type="match status" value="1"/>
</dbReference>
<comment type="similarity">
    <text evidence="1">Belongs to the short-chain fatty acyl-CoA assimilation regulator (ScfR) family.</text>
</comment>
<dbReference type="GO" id="GO:0003677">
    <property type="term" value="F:DNA binding"/>
    <property type="evidence" value="ECO:0007669"/>
    <property type="project" value="UniProtKB-KW"/>
</dbReference>
<dbReference type="Pfam" id="PF06114">
    <property type="entry name" value="Peptidase_M78"/>
    <property type="match status" value="1"/>
</dbReference>
<name>A0ABC8A705_LACLL</name>
<sequence>MLEREIFNPRQLTSARVARGITIKDLAEKSDVSRQAVSGYESGKATPKIDTMLRIAASLEFPLDYFYEESTMLPQSTTYFRKRTAATSTARKMQEERLVFAVKVYQKLTNYVNIPDVLLPESLNLDVHEISDELIDEKAMELRKVWQLDSISPIDNIISLAEKNGIIVVEANMSNDKLDAVSRWYKDRPFVMLTDNSESAVRRRFNVAHELGHIILHSGIESYDHDNIETKEIERQAHLFASKFLMPDKAFMTSLLSTSLDYYVELKSYWKVSIQAMVSKTYYLKLINEDRRLYLNKQISFKKWRKREPLDDVLKIERPSLNKKVFQMIINNNVKTKRELISEFNLPLDELSKIIGIEFDSKKKASLDTTPRLRLI</sequence>
<dbReference type="Gene3D" id="1.10.260.40">
    <property type="entry name" value="lambda repressor-like DNA-binding domains"/>
    <property type="match status" value="1"/>
</dbReference>
<feature type="domain" description="HTH cro/C1-type" evidence="2">
    <location>
        <begin position="12"/>
        <end position="66"/>
    </location>
</feature>
<dbReference type="KEGG" id="llx:NCDO2118_1431"/>
<dbReference type="InterPro" id="IPR010359">
    <property type="entry name" value="IrrE_HExxH"/>
</dbReference>
<evidence type="ECO:0000256" key="1">
    <source>
        <dbReference type="ARBA" id="ARBA00007227"/>
    </source>
</evidence>
<dbReference type="PANTHER" id="PTHR43236:SF1">
    <property type="entry name" value="BLL7220 PROTEIN"/>
    <property type="match status" value="1"/>
</dbReference>
<dbReference type="CDD" id="cd00093">
    <property type="entry name" value="HTH_XRE"/>
    <property type="match status" value="1"/>
</dbReference>